<keyword evidence="3" id="KW-0732">Signal</keyword>
<dbReference type="Gene3D" id="3.40.50.880">
    <property type="match status" value="1"/>
</dbReference>
<evidence type="ECO:0000259" key="4">
    <source>
        <dbReference type="Pfam" id="PF02449"/>
    </source>
</evidence>
<dbReference type="InterPro" id="IPR013529">
    <property type="entry name" value="Glyco_hydro_42_N"/>
</dbReference>
<evidence type="ECO:0000313" key="6">
    <source>
        <dbReference type="Proteomes" id="UP000179797"/>
    </source>
</evidence>
<feature type="signal peptide" evidence="3">
    <location>
        <begin position="1"/>
        <end position="23"/>
    </location>
</feature>
<dbReference type="EMBL" id="JRYR02000002">
    <property type="protein sequence ID" value="OHX63865.1"/>
    <property type="molecule type" value="Genomic_DNA"/>
</dbReference>
<keyword evidence="6" id="KW-1185">Reference proteome</keyword>
<name>A0A1S1YST3_FLAPC</name>
<dbReference type="AlphaFoldDB" id="A0A1S1YST3"/>
<evidence type="ECO:0000313" key="5">
    <source>
        <dbReference type="EMBL" id="OHX63865.1"/>
    </source>
</evidence>
<protein>
    <recommendedName>
        <fullName evidence="4">Glycoside hydrolase family 42 N-terminal domain-containing protein</fullName>
    </recommendedName>
</protein>
<evidence type="ECO:0000256" key="2">
    <source>
        <dbReference type="ARBA" id="ARBA00023295"/>
    </source>
</evidence>
<feature type="chain" id="PRO_5010359560" description="Glycoside hydrolase family 42 N-terminal domain-containing protein" evidence="3">
    <location>
        <begin position="24"/>
        <end position="748"/>
    </location>
</feature>
<evidence type="ECO:0000256" key="1">
    <source>
        <dbReference type="ARBA" id="ARBA00022801"/>
    </source>
</evidence>
<keyword evidence="1" id="KW-0378">Hydrolase</keyword>
<feature type="domain" description="Glycoside hydrolase family 42 N-terminal" evidence="4">
    <location>
        <begin position="288"/>
        <end position="498"/>
    </location>
</feature>
<dbReference type="GO" id="GO:0009341">
    <property type="term" value="C:beta-galactosidase complex"/>
    <property type="evidence" value="ECO:0007669"/>
    <property type="project" value="InterPro"/>
</dbReference>
<accession>A0A1S1YST3</accession>
<reference evidence="5 6" key="1">
    <citation type="journal article" date="2012" name="Int. J. Syst. Evol. Microbiol.">
        <title>Flammeovirga pacifica sp. nov., isolated from deep-sea sediment.</title>
        <authorList>
            <person name="Xu H."/>
            <person name="Fu Y."/>
            <person name="Yang N."/>
            <person name="Ding Z."/>
            <person name="Lai Q."/>
            <person name="Zeng R."/>
        </authorList>
    </citation>
    <scope>NUCLEOTIDE SEQUENCE [LARGE SCALE GENOMIC DNA]</scope>
    <source>
        <strain evidence="6">DSM 24597 / LMG 26175 / WPAGA1</strain>
    </source>
</reference>
<sequence length="748" mass="87337">MMKKLLIIFVMSLCTMMTQNVDAQDWKKEYQFQKKELMKKISKADKKGIDTYKEKSTLRTAEICVLFADWDSKNVKENEKLFKKLKTYKDSANAVAKALPVREKEEVLTMLQQATNSLELALKGEISKQKSVDVDWTDLSLDGSDILYKDQPVFLADYSWKPKSDMTWEYHGKLDGFFMTTAYLTSKNGDFKPKFKEELFNKKESTAGFVFLNHLNPPKFFTDEVPDASIGKRRYFDYDIDHPATKELLSLLLKNTVPHTKDKKYSQLGYMLVNEPHWHTKKGEWDAGDVSKYTIEKFKNYLKEKHQSIAQLNEIWKTDYQNFDQVDLQIPIDPEWEGKPQWYDWCRFNQLRGNDWFDFLDEEIKKYDTNAKTHVKVMPHLFTNNGRTHGIDLEYITQTSDIIGNDAGSTYSDMWRMKDPSWQKHYAFDWRQLCMSYDFMKSVSPDKIMFNTECHFISTIRFRDLYMQPDYARATYWLATTLGMNAVQTWFWPRDKDGSLRKKSKGYAASLTQMPLVLNEITLTYADLNANGSSISELQKLRKPIRIFQSETSAIINEKYMDEVYAAYENVLFEGWAIGFATEGILTHQNQKDWDVLVIKNTPYVTASERDALQKYLDNGGQIIMDKSSIRWNEYKQPITPLSSKNITYLEKDEAVRNKALELVKEQHPFELKETLGEKNTCLWRYHKVENGKVLMSIVNIGNKEKGVHFNDQNVSQVTNVIDGTSSLLSFKIAPLEVKYIEIECVNK</sequence>
<dbReference type="Proteomes" id="UP000179797">
    <property type="component" value="Unassembled WGS sequence"/>
</dbReference>
<dbReference type="Gene3D" id="3.20.20.80">
    <property type="entry name" value="Glycosidases"/>
    <property type="match status" value="1"/>
</dbReference>
<dbReference type="STRING" id="915059.NH26_19835"/>
<dbReference type="InterPro" id="IPR029062">
    <property type="entry name" value="Class_I_gatase-like"/>
</dbReference>
<comment type="caution">
    <text evidence="5">The sequence shown here is derived from an EMBL/GenBank/DDBJ whole genome shotgun (WGS) entry which is preliminary data.</text>
</comment>
<gene>
    <name evidence="5" type="ORF">NH26_19835</name>
</gene>
<dbReference type="Pfam" id="PF02449">
    <property type="entry name" value="Glyco_hydro_42"/>
    <property type="match status" value="1"/>
</dbReference>
<proteinExistence type="predicted"/>
<dbReference type="GO" id="GO:0004565">
    <property type="term" value="F:beta-galactosidase activity"/>
    <property type="evidence" value="ECO:0007669"/>
    <property type="project" value="InterPro"/>
</dbReference>
<dbReference type="GO" id="GO:0005975">
    <property type="term" value="P:carbohydrate metabolic process"/>
    <property type="evidence" value="ECO:0007669"/>
    <property type="project" value="InterPro"/>
</dbReference>
<evidence type="ECO:0000256" key="3">
    <source>
        <dbReference type="SAM" id="SignalP"/>
    </source>
</evidence>
<organism evidence="5 6">
    <name type="scientific">Flammeovirga pacifica</name>
    <dbReference type="NCBI Taxonomy" id="915059"/>
    <lineage>
        <taxon>Bacteria</taxon>
        <taxon>Pseudomonadati</taxon>
        <taxon>Bacteroidota</taxon>
        <taxon>Cytophagia</taxon>
        <taxon>Cytophagales</taxon>
        <taxon>Flammeovirgaceae</taxon>
        <taxon>Flammeovirga</taxon>
    </lineage>
</organism>
<dbReference type="SUPFAM" id="SSF51445">
    <property type="entry name" value="(Trans)glycosidases"/>
    <property type="match status" value="1"/>
</dbReference>
<dbReference type="InterPro" id="IPR017853">
    <property type="entry name" value="GH"/>
</dbReference>
<keyword evidence="2" id="KW-0326">Glycosidase</keyword>